<sequence>MRRGEMRQEKSRAKKKEEQKKRNREKAEKKMRDYSREHLLFKFHFRDDKEVAQRIRQGRSDFITGTGWGFFDKFFSFLYALGFLALLDIKAKGYERMMLPLVKLLTQVPQNPPEKSQFYARFPALGGHFRHHF</sequence>
<accession>A0A6V8P0P2</accession>
<keyword evidence="2" id="KW-0472">Membrane</keyword>
<gene>
    <name evidence="3" type="ORF">HKBW3S25_00481</name>
</gene>
<name>A0A6V8P0P2_9ACTN</name>
<proteinExistence type="predicted"/>
<evidence type="ECO:0000313" key="3">
    <source>
        <dbReference type="EMBL" id="GFP25031.1"/>
    </source>
</evidence>
<feature type="transmembrane region" description="Helical" evidence="2">
    <location>
        <begin position="70"/>
        <end position="89"/>
    </location>
</feature>
<dbReference type="AlphaFoldDB" id="A0A6V8P0P2"/>
<dbReference type="EMBL" id="BLRX01000033">
    <property type="protein sequence ID" value="GFP25031.1"/>
    <property type="molecule type" value="Genomic_DNA"/>
</dbReference>
<dbReference type="Proteomes" id="UP000543224">
    <property type="component" value="Unassembled WGS sequence"/>
</dbReference>
<reference evidence="3 4" key="1">
    <citation type="journal article" date="2020" name="Front. Microbiol.">
        <title>Single-cell genomics of novel Actinobacteria with the Wood-Ljungdahl pathway discovered in a serpentinizing system.</title>
        <authorList>
            <person name="Merino N."/>
            <person name="Kawai M."/>
            <person name="Boyd E.S."/>
            <person name="Colman D.R."/>
            <person name="McGlynn S.E."/>
            <person name="Nealson K.H."/>
            <person name="Kurokawa K."/>
            <person name="Hongoh Y."/>
        </authorList>
    </citation>
    <scope>NUCLEOTIDE SEQUENCE [LARGE SCALE GENOMIC DNA]</scope>
    <source>
        <strain evidence="3 4">S25</strain>
    </source>
</reference>
<evidence type="ECO:0000256" key="2">
    <source>
        <dbReference type="SAM" id="Phobius"/>
    </source>
</evidence>
<keyword evidence="2" id="KW-0812">Transmembrane</keyword>
<protein>
    <submittedName>
        <fullName evidence="3">Uncharacterized protein</fullName>
    </submittedName>
</protein>
<feature type="region of interest" description="Disordered" evidence="1">
    <location>
        <begin position="1"/>
        <end position="31"/>
    </location>
</feature>
<keyword evidence="2" id="KW-1133">Transmembrane helix</keyword>
<organism evidence="3 4">
    <name type="scientific">Candidatus Hakubella thermalkaliphila</name>
    <dbReference type="NCBI Taxonomy" id="2754717"/>
    <lineage>
        <taxon>Bacteria</taxon>
        <taxon>Bacillati</taxon>
        <taxon>Actinomycetota</taxon>
        <taxon>Actinomycetota incertae sedis</taxon>
        <taxon>Candidatus Hakubellales</taxon>
        <taxon>Candidatus Hakubellaceae</taxon>
        <taxon>Candidatus Hakubella</taxon>
    </lineage>
</organism>
<evidence type="ECO:0000256" key="1">
    <source>
        <dbReference type="SAM" id="MobiDB-lite"/>
    </source>
</evidence>
<comment type="caution">
    <text evidence="3">The sequence shown here is derived from an EMBL/GenBank/DDBJ whole genome shotgun (WGS) entry which is preliminary data.</text>
</comment>
<evidence type="ECO:0000313" key="4">
    <source>
        <dbReference type="Proteomes" id="UP000543224"/>
    </source>
</evidence>